<dbReference type="STRING" id="1121937.GCA_000423125_01193"/>
<proteinExistence type="predicted"/>
<dbReference type="Proteomes" id="UP000259273">
    <property type="component" value="Unassembled WGS sequence"/>
</dbReference>
<evidence type="ECO:0000313" key="4">
    <source>
        <dbReference type="Proteomes" id="UP000259273"/>
    </source>
</evidence>
<evidence type="ECO:0000313" key="3">
    <source>
        <dbReference type="EMBL" id="HAN29916.1"/>
    </source>
</evidence>
<accession>A0A3C1KUP5</accession>
<protein>
    <recommendedName>
        <fullName evidence="5">Low-complexity protein</fullName>
    </recommendedName>
</protein>
<evidence type="ECO:0000256" key="1">
    <source>
        <dbReference type="SAM" id="MobiDB-lite"/>
    </source>
</evidence>
<name>A0A3C1KUP5_9GAMM</name>
<reference evidence="3 4" key="1">
    <citation type="journal article" date="2018" name="Nat. Biotechnol.">
        <title>A standardized bacterial taxonomy based on genome phylogeny substantially revises the tree of life.</title>
        <authorList>
            <person name="Parks D.H."/>
            <person name="Chuvochina M."/>
            <person name="Waite D.W."/>
            <person name="Rinke C."/>
            <person name="Skarshewski A."/>
            <person name="Chaumeil P.A."/>
            <person name="Hugenholtz P."/>
        </authorList>
    </citation>
    <scope>NUCLEOTIDE SEQUENCE [LARGE SCALE GENOMIC DNA]</scope>
    <source>
        <strain evidence="3">UBA9158</strain>
    </source>
</reference>
<sequence length="111" mass="10986">MTDSRKPLALALGAAFLVGSVVPAASASVNPFAAQELSSGYNLANFNSHGDGDHEGKCGEGKCGEKDAEGKCGEGKCGEKDAEGKCGEGKCGEKDGGKDAEGKCGEGKCGG</sequence>
<feature type="signal peptide" evidence="2">
    <location>
        <begin position="1"/>
        <end position="27"/>
    </location>
</feature>
<dbReference type="EMBL" id="DMND01000270">
    <property type="protein sequence ID" value="HAN29916.1"/>
    <property type="molecule type" value="Genomic_DNA"/>
</dbReference>
<comment type="caution">
    <text evidence="3">The sequence shown here is derived from an EMBL/GenBank/DDBJ whole genome shotgun (WGS) entry which is preliminary data.</text>
</comment>
<evidence type="ECO:0008006" key="5">
    <source>
        <dbReference type="Google" id="ProtNLM"/>
    </source>
</evidence>
<keyword evidence="2" id="KW-0732">Signal</keyword>
<dbReference type="RefSeq" id="WP_027949175.1">
    <property type="nucleotide sequence ID" value="NZ_JBLIAR010000118.1"/>
</dbReference>
<feature type="chain" id="PRO_5017718065" description="Low-complexity protein" evidence="2">
    <location>
        <begin position="28"/>
        <end position="111"/>
    </location>
</feature>
<organism evidence="3 4">
    <name type="scientific">Haliea salexigens</name>
    <dbReference type="NCBI Taxonomy" id="287487"/>
    <lineage>
        <taxon>Bacteria</taxon>
        <taxon>Pseudomonadati</taxon>
        <taxon>Pseudomonadota</taxon>
        <taxon>Gammaproteobacteria</taxon>
        <taxon>Cellvibrionales</taxon>
        <taxon>Halieaceae</taxon>
        <taxon>Haliea</taxon>
    </lineage>
</organism>
<dbReference type="AlphaFoldDB" id="A0A3C1KUP5"/>
<feature type="region of interest" description="Disordered" evidence="1">
    <location>
        <begin position="67"/>
        <end position="111"/>
    </location>
</feature>
<gene>
    <name evidence="3" type="ORF">DCP75_19790</name>
</gene>
<evidence type="ECO:0000256" key="2">
    <source>
        <dbReference type="SAM" id="SignalP"/>
    </source>
</evidence>